<keyword evidence="9" id="KW-1185">Reference proteome</keyword>
<accession>A0ABR9V683</accession>
<comment type="similarity">
    <text evidence="1 7">Belongs to the bacterial ribosomal protein bS20 family.</text>
</comment>
<keyword evidence="2 7" id="KW-0699">rRNA-binding</keyword>
<evidence type="ECO:0000313" key="9">
    <source>
        <dbReference type="Proteomes" id="UP000654604"/>
    </source>
</evidence>
<dbReference type="PANTHER" id="PTHR33398">
    <property type="entry name" value="30S RIBOSOMAL PROTEIN S20"/>
    <property type="match status" value="1"/>
</dbReference>
<dbReference type="InterPro" id="IPR002583">
    <property type="entry name" value="Ribosomal_bS20"/>
</dbReference>
<evidence type="ECO:0000256" key="3">
    <source>
        <dbReference type="ARBA" id="ARBA00022884"/>
    </source>
</evidence>
<dbReference type="HAMAP" id="MF_00500">
    <property type="entry name" value="Ribosomal_bS20"/>
    <property type="match status" value="1"/>
</dbReference>
<evidence type="ECO:0000256" key="7">
    <source>
        <dbReference type="HAMAP-Rule" id="MF_00500"/>
    </source>
</evidence>
<dbReference type="GO" id="GO:0005840">
    <property type="term" value="C:ribosome"/>
    <property type="evidence" value="ECO:0007669"/>
    <property type="project" value="UniProtKB-KW"/>
</dbReference>
<dbReference type="PANTHER" id="PTHR33398:SF1">
    <property type="entry name" value="SMALL RIBOSOMAL SUBUNIT PROTEIN BS20C"/>
    <property type="match status" value="1"/>
</dbReference>
<gene>
    <name evidence="7" type="primary">rpsT</name>
    <name evidence="7" type="synonym">rps20</name>
    <name evidence="8" type="ORF">IQ215_10090</name>
</gene>
<evidence type="ECO:0000256" key="4">
    <source>
        <dbReference type="ARBA" id="ARBA00022980"/>
    </source>
</evidence>
<evidence type="ECO:0000313" key="8">
    <source>
        <dbReference type="EMBL" id="MBE9223044.1"/>
    </source>
</evidence>
<dbReference type="SUPFAM" id="SSF46992">
    <property type="entry name" value="Ribosomal protein S20"/>
    <property type="match status" value="1"/>
</dbReference>
<comment type="function">
    <text evidence="7">Binds directly to 16S ribosomal RNA.</text>
</comment>
<dbReference type="Gene3D" id="1.20.58.110">
    <property type="entry name" value="Ribosomal protein S20"/>
    <property type="match status" value="1"/>
</dbReference>
<organism evidence="8 9">
    <name type="scientific">Cyanobacterium stanieri LEGE 03274</name>
    <dbReference type="NCBI Taxonomy" id="1828756"/>
    <lineage>
        <taxon>Bacteria</taxon>
        <taxon>Bacillati</taxon>
        <taxon>Cyanobacteriota</taxon>
        <taxon>Cyanophyceae</taxon>
        <taxon>Oscillatoriophycideae</taxon>
        <taxon>Chroococcales</taxon>
        <taxon>Geminocystaceae</taxon>
        <taxon>Cyanobacterium</taxon>
    </lineage>
</organism>
<evidence type="ECO:0000256" key="2">
    <source>
        <dbReference type="ARBA" id="ARBA00022730"/>
    </source>
</evidence>
<evidence type="ECO:0000256" key="6">
    <source>
        <dbReference type="ARBA" id="ARBA00035136"/>
    </source>
</evidence>
<keyword evidence="4 7" id="KW-0689">Ribosomal protein</keyword>
<comment type="caution">
    <text evidence="8">The sequence shown here is derived from an EMBL/GenBank/DDBJ whole genome shotgun (WGS) entry which is preliminary data.</text>
</comment>
<dbReference type="NCBIfam" id="TIGR00029">
    <property type="entry name" value="S20"/>
    <property type="match status" value="1"/>
</dbReference>
<sequence length="98" mass="11100">MANSKSAIKRIQINERNRMRNKTYKSAVRTLMKKYFQAVEVYSVNPNEDQKKVVDASMSAAYSKIDKAVKRGVFHKNNGARKKARLAKALKNALPQSA</sequence>
<keyword evidence="3 7" id="KW-0694">RNA-binding</keyword>
<evidence type="ECO:0000256" key="5">
    <source>
        <dbReference type="ARBA" id="ARBA00023274"/>
    </source>
</evidence>
<evidence type="ECO:0000256" key="1">
    <source>
        <dbReference type="ARBA" id="ARBA00007634"/>
    </source>
</evidence>
<dbReference type="Proteomes" id="UP000654604">
    <property type="component" value="Unassembled WGS sequence"/>
</dbReference>
<dbReference type="InterPro" id="IPR036510">
    <property type="entry name" value="Ribosomal_bS20_sf"/>
</dbReference>
<reference evidence="8 9" key="1">
    <citation type="submission" date="2020-10" db="EMBL/GenBank/DDBJ databases">
        <authorList>
            <person name="Castelo-Branco R."/>
            <person name="Eusebio N."/>
            <person name="Adriana R."/>
            <person name="Vieira A."/>
            <person name="Brugerolle De Fraissinette N."/>
            <person name="Rezende De Castro R."/>
            <person name="Schneider M.P."/>
            <person name="Vasconcelos V."/>
            <person name="Leao P.N."/>
        </authorList>
    </citation>
    <scope>NUCLEOTIDE SEQUENCE [LARGE SCALE GENOMIC DNA]</scope>
    <source>
        <strain evidence="8 9">LEGE 03274</strain>
    </source>
</reference>
<dbReference type="Pfam" id="PF01649">
    <property type="entry name" value="Ribosomal_S20p"/>
    <property type="match status" value="1"/>
</dbReference>
<dbReference type="EMBL" id="JADEWC010000022">
    <property type="protein sequence ID" value="MBE9223044.1"/>
    <property type="molecule type" value="Genomic_DNA"/>
</dbReference>
<protein>
    <recommendedName>
        <fullName evidence="6 7">Small ribosomal subunit protein bS20</fullName>
    </recommendedName>
</protein>
<keyword evidence="5 7" id="KW-0687">Ribonucleoprotein</keyword>
<name>A0ABR9V683_9CHRO</name>
<proteinExistence type="inferred from homology"/>
<dbReference type="RefSeq" id="WP_193801190.1">
    <property type="nucleotide sequence ID" value="NZ_JADEWC010000022.1"/>
</dbReference>